<dbReference type="AlphaFoldDB" id="D9XKD5"/>
<evidence type="ECO:0000256" key="5">
    <source>
        <dbReference type="PROSITE-ProRule" id="PRU01240"/>
    </source>
</evidence>
<name>D9XKD5_9ACTN</name>
<dbReference type="InterPro" id="IPR050131">
    <property type="entry name" value="Peptidase_S8_subtilisin-like"/>
</dbReference>
<keyword evidence="9" id="KW-1185">Reference proteome</keyword>
<proteinExistence type="inferred from homology"/>
<evidence type="ECO:0000259" key="7">
    <source>
        <dbReference type="Pfam" id="PF00082"/>
    </source>
</evidence>
<dbReference type="InterPro" id="IPR000209">
    <property type="entry name" value="Peptidase_S8/S53_dom"/>
</dbReference>
<dbReference type="PANTHER" id="PTHR43806">
    <property type="entry name" value="PEPTIDASE S8"/>
    <property type="match status" value="1"/>
</dbReference>
<dbReference type="eggNOG" id="COG1404">
    <property type="taxonomic scope" value="Bacteria"/>
</dbReference>
<keyword evidence="2 5" id="KW-0645">Protease</keyword>
<feature type="domain" description="Peptidase S8/S53" evidence="7">
    <location>
        <begin position="236"/>
        <end position="465"/>
    </location>
</feature>
<accession>D9XKD5</accession>
<dbReference type="InterPro" id="IPR036852">
    <property type="entry name" value="Peptidase_S8/S53_dom_sf"/>
</dbReference>
<dbReference type="PRINTS" id="PR00723">
    <property type="entry name" value="SUBTILISIN"/>
</dbReference>
<dbReference type="PROSITE" id="PS00138">
    <property type="entry name" value="SUBTILASE_SER"/>
    <property type="match status" value="1"/>
</dbReference>
<dbReference type="GO" id="GO:0004252">
    <property type="term" value="F:serine-type endopeptidase activity"/>
    <property type="evidence" value="ECO:0007669"/>
    <property type="project" value="UniProtKB-UniRule"/>
</dbReference>
<dbReference type="Gene3D" id="3.40.50.200">
    <property type="entry name" value="Peptidase S8/S53 domain"/>
    <property type="match status" value="1"/>
</dbReference>
<evidence type="ECO:0000256" key="1">
    <source>
        <dbReference type="ARBA" id="ARBA00011073"/>
    </source>
</evidence>
<dbReference type="InterPro" id="IPR037045">
    <property type="entry name" value="S8pro/Inhibitor_I9_sf"/>
</dbReference>
<dbReference type="GO" id="GO:0005615">
    <property type="term" value="C:extracellular space"/>
    <property type="evidence" value="ECO:0007669"/>
    <property type="project" value="TreeGrafter"/>
</dbReference>
<dbReference type="InterPro" id="IPR034193">
    <property type="entry name" value="PCSK9_ProteinaseK-like"/>
</dbReference>
<feature type="active site" description="Charge relay system" evidence="5">
    <location>
        <position position="245"/>
    </location>
</feature>
<dbReference type="PROSITE" id="PS00136">
    <property type="entry name" value="SUBTILASE_ASP"/>
    <property type="match status" value="1"/>
</dbReference>
<evidence type="ECO:0000256" key="2">
    <source>
        <dbReference type="ARBA" id="ARBA00022670"/>
    </source>
</evidence>
<reference evidence="8" key="1">
    <citation type="submission" date="2009-02" db="EMBL/GenBank/DDBJ databases">
        <title>Annotation of Streptomyces griseoflavus strain Tu4000.</title>
        <authorList>
            <consortium name="The Broad Institute Genome Sequencing Platform"/>
            <consortium name="Broad Institute Microbial Sequencing Center"/>
            <person name="Fischbach M."/>
            <person name="Godfrey P."/>
            <person name="Ward D."/>
            <person name="Young S."/>
            <person name="Zeng Q."/>
            <person name="Koehrsen M."/>
            <person name="Alvarado L."/>
            <person name="Berlin A.M."/>
            <person name="Bochicchio J."/>
            <person name="Borenstein D."/>
            <person name="Chapman S.B."/>
            <person name="Chen Z."/>
            <person name="Engels R."/>
            <person name="Freedman E."/>
            <person name="Gellesch M."/>
            <person name="Goldberg J."/>
            <person name="Griggs A."/>
            <person name="Gujja S."/>
            <person name="Heilman E.R."/>
            <person name="Heiman D.I."/>
            <person name="Hepburn T.A."/>
            <person name="Howarth C."/>
            <person name="Jen D."/>
            <person name="Larson L."/>
            <person name="Lewis B."/>
            <person name="Mehta T."/>
            <person name="Park D."/>
            <person name="Pearson M."/>
            <person name="Richards J."/>
            <person name="Roberts A."/>
            <person name="Saif S."/>
            <person name="Shea T.D."/>
            <person name="Shenoy N."/>
            <person name="Sisk P."/>
            <person name="Stolte C."/>
            <person name="Sykes S.N."/>
            <person name="Thomson T."/>
            <person name="Walk T."/>
            <person name="White J."/>
            <person name="Yandava C."/>
            <person name="Straight P."/>
            <person name="Clardy J."/>
            <person name="Hung D."/>
            <person name="Kolter R."/>
            <person name="Mekalanos J."/>
            <person name="Walker S."/>
            <person name="Walsh C.T."/>
            <person name="Wieland-Brown L.C."/>
            <person name="Haas B."/>
            <person name="Nusbaum C."/>
            <person name="Birren B."/>
        </authorList>
    </citation>
    <scope>NUCLEOTIDE SEQUENCE [LARGE SCALE GENOMIC DNA]</scope>
    <source>
        <strain evidence="8">Tu4000</strain>
    </source>
</reference>
<evidence type="ECO:0000256" key="4">
    <source>
        <dbReference type="ARBA" id="ARBA00022825"/>
    </source>
</evidence>
<dbReference type="PANTHER" id="PTHR43806:SF11">
    <property type="entry name" value="CEREVISIN-RELATED"/>
    <property type="match status" value="1"/>
</dbReference>
<evidence type="ECO:0000256" key="6">
    <source>
        <dbReference type="RuleBase" id="RU003355"/>
    </source>
</evidence>
<dbReference type="GO" id="GO:0006508">
    <property type="term" value="P:proteolysis"/>
    <property type="evidence" value="ECO:0007669"/>
    <property type="project" value="UniProtKB-KW"/>
</dbReference>
<feature type="active site" description="Charge relay system" evidence="5">
    <location>
        <position position="430"/>
    </location>
</feature>
<dbReference type="HOGENOM" id="CLU_011263_1_7_11"/>
<feature type="active site" description="Charge relay system" evidence="5">
    <location>
        <position position="278"/>
    </location>
</feature>
<keyword evidence="4 5" id="KW-0720">Serine protease</keyword>
<dbReference type="InterPro" id="IPR015500">
    <property type="entry name" value="Peptidase_S8_subtilisin-rel"/>
</dbReference>
<evidence type="ECO:0000256" key="3">
    <source>
        <dbReference type="ARBA" id="ARBA00022801"/>
    </source>
</evidence>
<dbReference type="FunFam" id="3.40.50.200:FF:000014">
    <property type="entry name" value="Proteinase K"/>
    <property type="match status" value="1"/>
</dbReference>
<protein>
    <submittedName>
        <fullName evidence="8">Peptidase, S8A (Subtilisin) subfamily</fullName>
    </submittedName>
</protein>
<sequence>MTGWSPISRSRWLALQTTPSARLLPVGWLRLGRTLWRSAVASRRPPDHAIDLLATSGQSSRQPPRDTAAEVNPPHLTRRSLFMTHQMRTVALKVTAAACAVSAAATAALLGAASAHAAEPAQGTVYGLNAADAVAGSYIVVLDEKTTSAGKKDLAREYGGELSRSYGSALDGFAADGLSASEARRLAADPAVGAVVANRTLHTTATQDDPPSWGLDRVDQEDTAGDGKYTYPDKGGEGVTAYVIDTGVRVTHKDFEGRASHGYDAVDDDDTADDGNGHGTHVAATIAGAAHGVAKKANVVAVRVLDDNGSGTTEQVVAGIDWVTENHEGPSVANMSLGGAADPALDAAVAKAVASGVTFAVAAGNESADAGGGSPARVPEALTVASSTEDDAQSDFSNYGSVVDLYAPGSDITSAWNDSDEGTKTISGTSMASPHVAGAAAVYLAGHPDAGPAAVASALTGAATADKIGNPGSGTPNKLLRVTE</sequence>
<organism evidence="8 9">
    <name type="scientific">Streptomyces griseoflavus Tu4000</name>
    <dbReference type="NCBI Taxonomy" id="467200"/>
    <lineage>
        <taxon>Bacteria</taxon>
        <taxon>Bacillati</taxon>
        <taxon>Actinomycetota</taxon>
        <taxon>Actinomycetes</taxon>
        <taxon>Kitasatosporales</taxon>
        <taxon>Streptomycetaceae</taxon>
        <taxon>Streptomyces</taxon>
    </lineage>
</organism>
<dbReference type="CDD" id="cd04077">
    <property type="entry name" value="Peptidases_S8_PCSK9_ProteinaseK_like"/>
    <property type="match status" value="1"/>
</dbReference>
<evidence type="ECO:0000313" key="8">
    <source>
        <dbReference type="EMBL" id="EFL43161.1"/>
    </source>
</evidence>
<dbReference type="InterPro" id="IPR023827">
    <property type="entry name" value="Peptidase_S8_Asp-AS"/>
</dbReference>
<dbReference type="EMBL" id="GG657758">
    <property type="protein sequence ID" value="EFL43161.1"/>
    <property type="molecule type" value="Genomic_DNA"/>
</dbReference>
<keyword evidence="3 5" id="KW-0378">Hydrolase</keyword>
<dbReference type="PROSITE" id="PS51892">
    <property type="entry name" value="SUBTILASE"/>
    <property type="match status" value="1"/>
</dbReference>
<dbReference type="Pfam" id="PF00082">
    <property type="entry name" value="Peptidase_S8"/>
    <property type="match status" value="1"/>
</dbReference>
<dbReference type="SUPFAM" id="SSF52743">
    <property type="entry name" value="Subtilisin-like"/>
    <property type="match status" value="1"/>
</dbReference>
<evidence type="ECO:0000313" key="9">
    <source>
        <dbReference type="Proteomes" id="UP000002968"/>
    </source>
</evidence>
<dbReference type="InterPro" id="IPR023828">
    <property type="entry name" value="Peptidase_S8_Ser-AS"/>
</dbReference>
<comment type="similarity">
    <text evidence="1 5 6">Belongs to the peptidase S8 family.</text>
</comment>
<dbReference type="STRING" id="467200.SSRG_05965"/>
<gene>
    <name evidence="8" type="ORF">SSRG_05965</name>
</gene>
<dbReference type="Proteomes" id="UP000002968">
    <property type="component" value="Unassembled WGS sequence"/>
</dbReference>
<dbReference type="Gene3D" id="3.30.70.80">
    <property type="entry name" value="Peptidase S8 propeptide/proteinase inhibitor I9"/>
    <property type="match status" value="1"/>
</dbReference>